<proteinExistence type="predicted"/>
<name>A0A4V5UV51_9BACT</name>
<dbReference type="InterPro" id="IPR018062">
    <property type="entry name" value="HTH_AraC-typ_CS"/>
</dbReference>
<dbReference type="AlphaFoldDB" id="A0A4V5UV51"/>
<dbReference type="SUPFAM" id="SSF55008">
    <property type="entry name" value="HMA, heavy metal-associated domain"/>
    <property type="match status" value="1"/>
</dbReference>
<keyword evidence="7" id="KW-1185">Reference proteome</keyword>
<evidence type="ECO:0000256" key="1">
    <source>
        <dbReference type="ARBA" id="ARBA00023015"/>
    </source>
</evidence>
<dbReference type="PROSITE" id="PS01124">
    <property type="entry name" value="HTH_ARAC_FAMILY_2"/>
    <property type="match status" value="1"/>
</dbReference>
<keyword evidence="3" id="KW-0804">Transcription</keyword>
<keyword evidence="1" id="KW-0805">Transcription regulation</keyword>
<evidence type="ECO:0000256" key="4">
    <source>
        <dbReference type="SAM" id="SignalP"/>
    </source>
</evidence>
<dbReference type="OrthoDB" id="952277at2"/>
<accession>A0A4V5UV51</accession>
<feature type="chain" id="PRO_5021017543" evidence="4">
    <location>
        <begin position="20"/>
        <end position="193"/>
    </location>
</feature>
<dbReference type="GO" id="GO:0003700">
    <property type="term" value="F:DNA-binding transcription factor activity"/>
    <property type="evidence" value="ECO:0007669"/>
    <property type="project" value="InterPro"/>
</dbReference>
<organism evidence="6 7">
    <name type="scientific">Ilyomonas limi</name>
    <dbReference type="NCBI Taxonomy" id="2575867"/>
    <lineage>
        <taxon>Bacteria</taxon>
        <taxon>Pseudomonadati</taxon>
        <taxon>Bacteroidota</taxon>
        <taxon>Chitinophagia</taxon>
        <taxon>Chitinophagales</taxon>
        <taxon>Chitinophagaceae</taxon>
        <taxon>Ilyomonas</taxon>
    </lineage>
</organism>
<evidence type="ECO:0000313" key="7">
    <source>
        <dbReference type="Proteomes" id="UP000305848"/>
    </source>
</evidence>
<dbReference type="InterPro" id="IPR036163">
    <property type="entry name" value="HMA_dom_sf"/>
</dbReference>
<feature type="signal peptide" evidence="4">
    <location>
        <begin position="1"/>
        <end position="19"/>
    </location>
</feature>
<dbReference type="PROSITE" id="PS00041">
    <property type="entry name" value="HTH_ARAC_FAMILY_1"/>
    <property type="match status" value="1"/>
</dbReference>
<comment type="caution">
    <text evidence="6">The sequence shown here is derived from an EMBL/GenBank/DDBJ whole genome shotgun (WGS) entry which is preliminary data.</text>
</comment>
<dbReference type="Pfam" id="PF12833">
    <property type="entry name" value="HTH_18"/>
    <property type="match status" value="1"/>
</dbReference>
<keyword evidence="4" id="KW-0732">Signal</keyword>
<dbReference type="SUPFAM" id="SSF46689">
    <property type="entry name" value="Homeodomain-like"/>
    <property type="match status" value="1"/>
</dbReference>
<dbReference type="Gene3D" id="1.10.10.60">
    <property type="entry name" value="Homeodomain-like"/>
    <property type="match status" value="2"/>
</dbReference>
<evidence type="ECO:0000256" key="2">
    <source>
        <dbReference type="ARBA" id="ARBA00023125"/>
    </source>
</evidence>
<dbReference type="InterPro" id="IPR018060">
    <property type="entry name" value="HTH_AraC"/>
</dbReference>
<dbReference type="Proteomes" id="UP000305848">
    <property type="component" value="Unassembled WGS sequence"/>
</dbReference>
<reference evidence="6 7" key="1">
    <citation type="submission" date="2019-05" db="EMBL/GenBank/DDBJ databases">
        <title>Panacibacter sp. strain 17mud1-8 Genome sequencing and assembly.</title>
        <authorList>
            <person name="Chhetri G."/>
        </authorList>
    </citation>
    <scope>NUCLEOTIDE SEQUENCE [LARGE SCALE GENOMIC DNA]</scope>
    <source>
        <strain evidence="6 7">17mud1-8</strain>
    </source>
</reference>
<keyword evidence="2" id="KW-0238">DNA-binding</keyword>
<gene>
    <name evidence="6" type="ORF">FC093_17105</name>
</gene>
<dbReference type="GO" id="GO:0046872">
    <property type="term" value="F:metal ion binding"/>
    <property type="evidence" value="ECO:0007669"/>
    <property type="project" value="InterPro"/>
</dbReference>
<evidence type="ECO:0000313" key="6">
    <source>
        <dbReference type="EMBL" id="TKK66303.1"/>
    </source>
</evidence>
<evidence type="ECO:0000256" key="3">
    <source>
        <dbReference type="ARBA" id="ARBA00023163"/>
    </source>
</evidence>
<feature type="domain" description="HTH araC/xylS-type" evidence="5">
    <location>
        <begin position="79"/>
        <end position="180"/>
    </location>
</feature>
<evidence type="ECO:0000259" key="5">
    <source>
        <dbReference type="PROSITE" id="PS01124"/>
    </source>
</evidence>
<sequence>MLKYTKLYIVNMCCTSCIAAVKQLMSEANYPVKSVSLGEVVIKGTLNADENRSLNEKLLTKGFFIAGSLKETTIIKIKTALFEYLNNVLQQNERRKASAYVEQYVGLKYHYLSRLFSESEKMTIEQYLLLLKIEKAKELLLQNDVNIADVAYSLGYSCSQTFSTQFKKATGKTPLMFKQDPTPARVHLNRLTG</sequence>
<dbReference type="GO" id="GO:0043565">
    <property type="term" value="F:sequence-specific DNA binding"/>
    <property type="evidence" value="ECO:0007669"/>
    <property type="project" value="InterPro"/>
</dbReference>
<dbReference type="PANTHER" id="PTHR43280:SF2">
    <property type="entry name" value="HTH-TYPE TRANSCRIPTIONAL REGULATOR EXSA"/>
    <property type="match status" value="1"/>
</dbReference>
<dbReference type="PANTHER" id="PTHR43280">
    <property type="entry name" value="ARAC-FAMILY TRANSCRIPTIONAL REGULATOR"/>
    <property type="match status" value="1"/>
</dbReference>
<dbReference type="EMBL" id="SZQL01000015">
    <property type="protein sequence ID" value="TKK66303.1"/>
    <property type="molecule type" value="Genomic_DNA"/>
</dbReference>
<protein>
    <submittedName>
        <fullName evidence="6">Helix-turn-helix domain-containing protein</fullName>
    </submittedName>
</protein>
<dbReference type="SMART" id="SM00342">
    <property type="entry name" value="HTH_ARAC"/>
    <property type="match status" value="1"/>
</dbReference>
<dbReference type="InterPro" id="IPR009057">
    <property type="entry name" value="Homeodomain-like_sf"/>
</dbReference>